<dbReference type="EMBL" id="JANJYJ010000003">
    <property type="protein sequence ID" value="KAK3221400.1"/>
    <property type="molecule type" value="Genomic_DNA"/>
</dbReference>
<evidence type="ECO:0000256" key="3">
    <source>
        <dbReference type="ARBA" id="ARBA00022691"/>
    </source>
</evidence>
<dbReference type="PROSITE" id="PS50280">
    <property type="entry name" value="SET"/>
    <property type="match status" value="1"/>
</dbReference>
<accession>A0AAE0APL8</accession>
<comment type="caution">
    <text evidence="5">The sequence shown here is derived from an EMBL/GenBank/DDBJ whole genome shotgun (WGS) entry which is preliminary data.</text>
</comment>
<keyword evidence="1" id="KW-0489">Methyltransferase</keyword>
<keyword evidence="6" id="KW-1185">Reference proteome</keyword>
<organism evidence="5 6">
    <name type="scientific">Dipteronia sinensis</name>
    <dbReference type="NCBI Taxonomy" id="43782"/>
    <lineage>
        <taxon>Eukaryota</taxon>
        <taxon>Viridiplantae</taxon>
        <taxon>Streptophyta</taxon>
        <taxon>Embryophyta</taxon>
        <taxon>Tracheophyta</taxon>
        <taxon>Spermatophyta</taxon>
        <taxon>Magnoliopsida</taxon>
        <taxon>eudicotyledons</taxon>
        <taxon>Gunneridae</taxon>
        <taxon>Pentapetalae</taxon>
        <taxon>rosids</taxon>
        <taxon>malvids</taxon>
        <taxon>Sapindales</taxon>
        <taxon>Sapindaceae</taxon>
        <taxon>Hippocastanoideae</taxon>
        <taxon>Acereae</taxon>
        <taxon>Dipteronia</taxon>
    </lineage>
</organism>
<keyword evidence="3" id="KW-0949">S-adenosyl-L-methionine</keyword>
<name>A0AAE0APL8_9ROSI</name>
<dbReference type="InterPro" id="IPR046341">
    <property type="entry name" value="SET_dom_sf"/>
</dbReference>
<dbReference type="Gene3D" id="3.90.1410.10">
    <property type="entry name" value="set domain protein methyltransferase, domain 1"/>
    <property type="match status" value="1"/>
</dbReference>
<evidence type="ECO:0000313" key="6">
    <source>
        <dbReference type="Proteomes" id="UP001281410"/>
    </source>
</evidence>
<protein>
    <recommendedName>
        <fullName evidence="4">SET domain-containing protein</fullName>
    </recommendedName>
</protein>
<keyword evidence="2" id="KW-0808">Transferase</keyword>
<dbReference type="Pfam" id="PF09273">
    <property type="entry name" value="Rubis-subs-bind"/>
    <property type="match status" value="1"/>
</dbReference>
<sequence length="561" mass="63899">MESAELFSSDKSVDTDDDGYSIVLELHGDDPLFDKKKKLLHDKGFGVKKQIPLQSSSSPDLISKTLETMLQIGRIFCLDEVELYFGEFDTQSGSYSTRNELETLNLLLSLVESLLASQMHEQLNVWKDLQSAIVNKIHEFGNQNKVDAKIDRNYICEKEKYLVQWGERNGARTKLEIAYVEGAGRGAIAVEDLNIGDIALEIPVCIIISEELVYKSDMYNILGKMDGMSSETILLLWSMKEKHNCESKFKNYFDTLPEEFNTGLSFGVHAIMALEGTLLLEEIMQAKEHLRMQYDELFPTLCNDYPDIFPPEFYTWEQFLWACELWYSNSLKVMFADGKLRTCLIPIAGFLNHSLLNPHIVRYGKVDSATNTLKFPLSRPCSVGEQCCLSYGNFSTSHLITFYGFSPQGDNPYDVIPIDIDVGQVDCIEDCSMSNWTTHMVWGTWLSNNHNIFHYGLPSSLLDYLRRVRNPTQQEKTLVPATLEIELEVLEDLQSTFSGMLKNLGDTDFADDIDRENTSWDVKLAVEFKDLQRRIVSSIITSCSAGRKLVENELSRFVSEE</sequence>
<gene>
    <name evidence="5" type="ORF">Dsin_008425</name>
</gene>
<feature type="domain" description="SET" evidence="4">
    <location>
        <begin position="173"/>
        <end position="392"/>
    </location>
</feature>
<dbReference type="InterPro" id="IPR036464">
    <property type="entry name" value="Rubisco_LSMT_subst-bd_sf"/>
</dbReference>
<dbReference type="GO" id="GO:0016279">
    <property type="term" value="F:protein-lysine N-methyltransferase activity"/>
    <property type="evidence" value="ECO:0007669"/>
    <property type="project" value="TreeGrafter"/>
</dbReference>
<evidence type="ECO:0000256" key="2">
    <source>
        <dbReference type="ARBA" id="ARBA00022679"/>
    </source>
</evidence>
<dbReference type="InterPro" id="IPR050600">
    <property type="entry name" value="SETD3_SETD6_MTase"/>
</dbReference>
<evidence type="ECO:0000313" key="5">
    <source>
        <dbReference type="EMBL" id="KAK3221400.1"/>
    </source>
</evidence>
<dbReference type="FunFam" id="3.90.1410.10:FF:000011">
    <property type="entry name" value="Transcription factor, E2F and DP-related"/>
    <property type="match status" value="1"/>
</dbReference>
<dbReference type="PANTHER" id="PTHR13271">
    <property type="entry name" value="UNCHARACTERIZED PUTATIVE METHYLTRANSFERASE"/>
    <property type="match status" value="1"/>
</dbReference>
<dbReference type="InterPro" id="IPR015353">
    <property type="entry name" value="Rubisco_LSMT_subst-bd"/>
</dbReference>
<dbReference type="PANTHER" id="PTHR13271:SF103">
    <property type="entry name" value="N-METHYLTRANSFERASE DOMAIN AND SET DOMAIN CONTAINING PROTEIN-RELATED"/>
    <property type="match status" value="1"/>
</dbReference>
<evidence type="ECO:0000256" key="1">
    <source>
        <dbReference type="ARBA" id="ARBA00022603"/>
    </source>
</evidence>
<dbReference type="GO" id="GO:0032259">
    <property type="term" value="P:methylation"/>
    <property type="evidence" value="ECO:0007669"/>
    <property type="project" value="UniProtKB-KW"/>
</dbReference>
<dbReference type="SUPFAM" id="SSF82199">
    <property type="entry name" value="SET domain"/>
    <property type="match status" value="1"/>
</dbReference>
<dbReference type="CDD" id="cd10527">
    <property type="entry name" value="SET_LSMT"/>
    <property type="match status" value="1"/>
</dbReference>
<dbReference type="InterPro" id="IPR001214">
    <property type="entry name" value="SET_dom"/>
</dbReference>
<dbReference type="AlphaFoldDB" id="A0AAE0APL8"/>
<proteinExistence type="predicted"/>
<reference evidence="5" key="1">
    <citation type="journal article" date="2023" name="Plant J.">
        <title>Genome sequences and population genomics provide insights into the demographic history, inbreeding, and mutation load of two 'living fossil' tree species of Dipteronia.</title>
        <authorList>
            <person name="Feng Y."/>
            <person name="Comes H.P."/>
            <person name="Chen J."/>
            <person name="Zhu S."/>
            <person name="Lu R."/>
            <person name="Zhang X."/>
            <person name="Li P."/>
            <person name="Qiu J."/>
            <person name="Olsen K.M."/>
            <person name="Qiu Y."/>
        </authorList>
    </citation>
    <scope>NUCLEOTIDE SEQUENCE</scope>
    <source>
        <strain evidence="5">NBL</strain>
    </source>
</reference>
<evidence type="ECO:0000259" key="4">
    <source>
        <dbReference type="PROSITE" id="PS50280"/>
    </source>
</evidence>
<dbReference type="Proteomes" id="UP001281410">
    <property type="component" value="Unassembled WGS sequence"/>
</dbReference>
<dbReference type="Gene3D" id="3.90.1420.10">
    <property type="entry name" value="Rubisco LSMT, substrate-binding domain"/>
    <property type="match status" value="1"/>
</dbReference>